<sequence>MVILINLSVTYGYLSSFNGRILNQVNVEDQENSGYYLQLLQEHEGVVISSTSLASDTKALAFNKTSANQPFLIIIATVSGSPLHLPALTAEVAPHAIIFADKNVTVDPTTELNLRRWGTEIVVLDQMNLGPILDFCGGQGLYSILIVLKEDSNAYHEILEMGLKEGLLQKVVKEICPLWAGIVASSTGRWGRNFLDRSEQRGKAGEGRRREGKRELGAERERERERIERRGRGKEREASGDGEGKGEKRSRSKWRVRGKGREARAGASGE</sequence>
<evidence type="ECO:0000313" key="2">
    <source>
        <dbReference type="Proteomes" id="UP001234297"/>
    </source>
</evidence>
<evidence type="ECO:0000313" key="1">
    <source>
        <dbReference type="EMBL" id="KAJ8639320.1"/>
    </source>
</evidence>
<dbReference type="EMBL" id="CM056813">
    <property type="protein sequence ID" value="KAJ8639320.1"/>
    <property type="molecule type" value="Genomic_DNA"/>
</dbReference>
<comment type="caution">
    <text evidence="1">The sequence shown here is derived from an EMBL/GenBank/DDBJ whole genome shotgun (WGS) entry which is preliminary data.</text>
</comment>
<accession>A0ACC2M106</accession>
<gene>
    <name evidence="1" type="ORF">MRB53_016014</name>
</gene>
<proteinExistence type="predicted"/>
<protein>
    <submittedName>
        <fullName evidence="1">Uncharacterized protein</fullName>
    </submittedName>
</protein>
<name>A0ACC2M106_PERAE</name>
<dbReference type="Proteomes" id="UP001234297">
    <property type="component" value="Chromosome 5"/>
</dbReference>
<organism evidence="1 2">
    <name type="scientific">Persea americana</name>
    <name type="common">Avocado</name>
    <dbReference type="NCBI Taxonomy" id="3435"/>
    <lineage>
        <taxon>Eukaryota</taxon>
        <taxon>Viridiplantae</taxon>
        <taxon>Streptophyta</taxon>
        <taxon>Embryophyta</taxon>
        <taxon>Tracheophyta</taxon>
        <taxon>Spermatophyta</taxon>
        <taxon>Magnoliopsida</taxon>
        <taxon>Magnoliidae</taxon>
        <taxon>Laurales</taxon>
        <taxon>Lauraceae</taxon>
        <taxon>Persea</taxon>
    </lineage>
</organism>
<keyword evidence="2" id="KW-1185">Reference proteome</keyword>
<reference evidence="1 2" key="1">
    <citation type="journal article" date="2022" name="Hortic Res">
        <title>A haplotype resolved chromosomal level avocado genome allows analysis of novel avocado genes.</title>
        <authorList>
            <person name="Nath O."/>
            <person name="Fletcher S.J."/>
            <person name="Hayward A."/>
            <person name="Shaw L.M."/>
            <person name="Masouleh A.K."/>
            <person name="Furtado A."/>
            <person name="Henry R.J."/>
            <person name="Mitter N."/>
        </authorList>
    </citation>
    <scope>NUCLEOTIDE SEQUENCE [LARGE SCALE GENOMIC DNA]</scope>
    <source>
        <strain evidence="2">cv. Hass</strain>
    </source>
</reference>